<dbReference type="PANTHER" id="PTHR43371">
    <property type="entry name" value="VITAMIN B12-DEPENDENT RIBONUCLEOTIDE REDUCTASE"/>
    <property type="match status" value="1"/>
</dbReference>
<dbReference type="GeneID" id="80832266"/>
<evidence type="ECO:0000256" key="3">
    <source>
        <dbReference type="ARBA" id="ARBA00023002"/>
    </source>
</evidence>
<dbReference type="Gene3D" id="3.20.70.20">
    <property type="match status" value="2"/>
</dbReference>
<keyword evidence="6" id="KW-1185">Reference proteome</keyword>
<dbReference type="InterPro" id="IPR050862">
    <property type="entry name" value="RdRp_reductase_class-2"/>
</dbReference>
<keyword evidence="2" id="KW-0846">Cobalamin</keyword>
<dbReference type="EMBL" id="OP056089">
    <property type="protein sequence ID" value="UYD72111.1"/>
    <property type="molecule type" value="Genomic_DNA"/>
</dbReference>
<protein>
    <submittedName>
        <fullName evidence="5">Recombinase</fullName>
    </submittedName>
</protein>
<accession>A0A9X9JPM8</accession>
<name>A0A9X9JPM8_9CAUD</name>
<dbReference type="GO" id="GO:0031419">
    <property type="term" value="F:cobalamin binding"/>
    <property type="evidence" value="ECO:0007669"/>
    <property type="project" value="UniProtKB-KW"/>
</dbReference>
<keyword evidence="3" id="KW-0560">Oxidoreductase</keyword>
<dbReference type="Proteomes" id="UP001163333">
    <property type="component" value="Segment"/>
</dbReference>
<sequence>MDPLSFFLIEPKEEVNTMDITNQMLSDITVFNKYAKFQSSYGRRETWHELVTRNMMMHINKHPALEDEIRSAYKFVFEKKVLPSMRSLQFGGRPIEVAHNRIYNCAYLPIDHPDAFSELMFLLLGGTGGGFSVQSQHVEKLPVVQGTNGEVRRFVVGDSIEGWADCVKVLVEAYFLGKHQPIFDFSDIREKGAALITTGGKAPGPEPLKLCASLLEEKLKAAVGRRLRPIEAHDMVCIIADAVLAGGIRRAALISLFDRYDDEMLTCKSGEWWNDAPYRGRANNSATLPRGEVSYEEFITLMKIVEQSGAGEPGVYWTSNTDWGTNPCCEIGLRPFQFCNLCEVNASNVESQDDLNARARAASFIGTLQASYTNFHYLRPIWRETTEKDALIGVGMTGIGSGAVLPFDLAEAALHVKHENERAAKLMNINPAARCTTVKPSGTSSLVVGSSSGIHAWHNDFYVRRMRMGKDEALAQYLQENLPAMIEQDVFVPNGLVASFPQRAPKTAILRHESPAELLARVRRFNLEWVREGHRDGDNTHNVSCTISVKDHEWPEVTEWMWENRNDYNGISVLPYNGGTYQQAPFEDITEEQFNTMLADFKALDLTAVREEGDNTDLAGEVACGGGGCEI</sequence>
<evidence type="ECO:0000256" key="2">
    <source>
        <dbReference type="ARBA" id="ARBA00022628"/>
    </source>
</evidence>
<keyword evidence="4" id="KW-0170">Cobalt</keyword>
<evidence type="ECO:0000256" key="4">
    <source>
        <dbReference type="ARBA" id="ARBA00023285"/>
    </source>
</evidence>
<dbReference type="PANTHER" id="PTHR43371:SF1">
    <property type="entry name" value="RIBONUCLEOSIDE-DIPHOSPHATE REDUCTASE"/>
    <property type="match status" value="1"/>
</dbReference>
<dbReference type="KEGG" id="vg:80832266"/>
<proteinExistence type="predicted"/>
<evidence type="ECO:0000313" key="6">
    <source>
        <dbReference type="Proteomes" id="UP001163333"/>
    </source>
</evidence>
<dbReference type="GO" id="GO:0004748">
    <property type="term" value="F:ribonucleoside-diphosphate reductase activity, thioredoxin disulfide as acceptor"/>
    <property type="evidence" value="ECO:0007669"/>
    <property type="project" value="TreeGrafter"/>
</dbReference>
<comment type="cofactor">
    <cofactor evidence="1">
        <name>adenosylcob(III)alamin</name>
        <dbReference type="ChEBI" id="CHEBI:18408"/>
    </cofactor>
</comment>
<dbReference type="SUPFAM" id="SSF51998">
    <property type="entry name" value="PFL-like glycyl radical enzymes"/>
    <property type="match status" value="1"/>
</dbReference>
<evidence type="ECO:0000313" key="5">
    <source>
        <dbReference type="EMBL" id="UYD72111.1"/>
    </source>
</evidence>
<reference evidence="5" key="1">
    <citation type="submission" date="2022-07" db="EMBL/GenBank/DDBJ databases">
        <authorList>
            <person name="Liu S."/>
        </authorList>
    </citation>
    <scope>NUCLEOTIDE SEQUENCE</scope>
</reference>
<dbReference type="RefSeq" id="YP_010845116.1">
    <property type="nucleotide sequence ID" value="NC_079185.1"/>
</dbReference>
<evidence type="ECO:0000256" key="1">
    <source>
        <dbReference type="ARBA" id="ARBA00001922"/>
    </source>
</evidence>
<organism evidence="5 6">
    <name type="scientific">Vibrio phage vB_VpaM_VPs20</name>
    <dbReference type="NCBI Taxonomy" id="2978980"/>
    <lineage>
        <taxon>Viruses</taxon>
        <taxon>Duplodnaviria</taxon>
        <taxon>Heunggongvirae</taxon>
        <taxon>Uroviricota</taxon>
        <taxon>Caudoviricetes</taxon>
        <taxon>Chaseviridae</taxon>
        <taxon>Nefertitivirinae</taxon>
        <taxon>Liaoningvirus</taxon>
        <taxon>Liaoningvirus VPs20</taxon>
    </lineage>
</organism>